<dbReference type="FunFam" id="3.40.50.300:FF:000549">
    <property type="entry name" value="ABC transporter ATP-binding protein arb1"/>
    <property type="match status" value="1"/>
</dbReference>
<evidence type="ECO:0000313" key="8">
    <source>
        <dbReference type="Proteomes" id="UP000093000"/>
    </source>
</evidence>
<dbReference type="InParanoid" id="A0A1C7NIG3"/>
<accession>A0A1C7NIG3</accession>
<gene>
    <name evidence="7" type="ORF">A0J61_04827</name>
</gene>
<dbReference type="Pfam" id="PF12848">
    <property type="entry name" value="ABC_tran_Xtn"/>
    <property type="match status" value="1"/>
</dbReference>
<dbReference type="Proteomes" id="UP000093000">
    <property type="component" value="Unassembled WGS sequence"/>
</dbReference>
<dbReference type="Pfam" id="PF00005">
    <property type="entry name" value="ABC_tran"/>
    <property type="match status" value="2"/>
</dbReference>
<protein>
    <submittedName>
        <fullName evidence="7">Putative ABC transporter ATP-binding protein C16H5.08c</fullName>
    </submittedName>
</protein>
<evidence type="ECO:0000256" key="3">
    <source>
        <dbReference type="ARBA" id="ARBA00022840"/>
    </source>
</evidence>
<feature type="domain" description="ABC transporter" evidence="6">
    <location>
        <begin position="69"/>
        <end position="312"/>
    </location>
</feature>
<organism evidence="7 8">
    <name type="scientific">Choanephora cucurbitarum</name>
    <dbReference type="NCBI Taxonomy" id="101091"/>
    <lineage>
        <taxon>Eukaryota</taxon>
        <taxon>Fungi</taxon>
        <taxon>Fungi incertae sedis</taxon>
        <taxon>Mucoromycota</taxon>
        <taxon>Mucoromycotina</taxon>
        <taxon>Mucoromycetes</taxon>
        <taxon>Mucorales</taxon>
        <taxon>Mucorineae</taxon>
        <taxon>Choanephoraceae</taxon>
        <taxon>Choanephoroideae</taxon>
        <taxon>Choanephora</taxon>
    </lineage>
</organism>
<feature type="coiled-coil region" evidence="4">
    <location>
        <begin position="139"/>
        <end position="166"/>
    </location>
</feature>
<reference evidence="7 8" key="1">
    <citation type="submission" date="2016-03" db="EMBL/GenBank/DDBJ databases">
        <title>Choanephora cucurbitarum.</title>
        <authorList>
            <person name="Min B."/>
            <person name="Park H."/>
            <person name="Park J.-H."/>
            <person name="Shin H.-D."/>
            <person name="Choi I.-G."/>
        </authorList>
    </citation>
    <scope>NUCLEOTIDE SEQUENCE [LARGE SCALE GENOMIC DNA]</scope>
    <source>
        <strain evidence="7 8">KUS-F28377</strain>
    </source>
</reference>
<dbReference type="AlphaFoldDB" id="A0A1C7NIG3"/>
<proteinExistence type="predicted"/>
<dbReference type="GO" id="GO:0016887">
    <property type="term" value="F:ATP hydrolysis activity"/>
    <property type="evidence" value="ECO:0007669"/>
    <property type="project" value="InterPro"/>
</dbReference>
<dbReference type="PROSITE" id="PS00211">
    <property type="entry name" value="ABC_TRANSPORTER_1"/>
    <property type="match status" value="1"/>
</dbReference>
<sequence>MSGISASKAKRLAARAAKKGGSAKSSGKNTPAEISESNSAEDLTLENLKIHAERTATGVYTSQERSRDIKIDSYSLNFHGRVLIDNAAIELNFGRRYGLIGANGSGKSTFLQSLAGRDIEIPDHIDIYLLNQEAEPSDMNAVEAVIHSAQKEVARLEKQVEDLLGQEDGADNPLLDDIYERIEGMDPATFETRACTLLAGLGFDAKQMKKMTKDMSGGWRMRVALARALFIKPTLLLLDEPTNHLDLEATVWLEEYLKTYDRILVMVSHSQDFLNGVCTNMMHLTHKRKLIYYGGNYDMFVKTKEENEVNQAKAYAKQQEEIAHIKKFIASAGTYANLVRQAKSKQKIIDKMEAAGLIEKVENPNVFKFSFTDVPKLPPPVLAFQDVSFAYDGNIDHCLYRNLELGIDMDSRVALVGPNGAGKSTLLKLMDNELIPTGGRVQKHTALKLGKYSQHSNDQLDMDLSPIDYMRKKFPEEGSDMEHWRRQLGRYGLTGAHQTSLIRTLSDGLKSRLVFAELAVLRPHIILLDEPTNHLDMESIDSLADAINRFSGGVVLVSHDFRLISQVAKQIWRCENGQVTPFEGTISAYKEQLRKNVKL</sequence>
<feature type="coiled-coil region" evidence="4">
    <location>
        <begin position="302"/>
        <end position="355"/>
    </location>
</feature>
<keyword evidence="2" id="KW-0547">Nucleotide-binding</keyword>
<feature type="domain" description="ABC transporter" evidence="6">
    <location>
        <begin position="382"/>
        <end position="599"/>
    </location>
</feature>
<dbReference type="CDD" id="cd03221">
    <property type="entry name" value="ABCF_EF-3"/>
    <property type="match status" value="2"/>
</dbReference>
<dbReference type="EMBL" id="LUGH01000244">
    <property type="protein sequence ID" value="OBZ87134.1"/>
    <property type="molecule type" value="Genomic_DNA"/>
</dbReference>
<dbReference type="FunCoup" id="A0A1C7NIG3">
    <property type="interactions" value="467"/>
</dbReference>
<dbReference type="InterPro" id="IPR032781">
    <property type="entry name" value="ABC_tran_Xtn"/>
</dbReference>
<dbReference type="PANTHER" id="PTHR19211:SF15">
    <property type="entry name" value="ATP-BINDING CASSETTE SUB-FAMILY F MEMBER 2"/>
    <property type="match status" value="1"/>
</dbReference>
<dbReference type="InterPro" id="IPR003439">
    <property type="entry name" value="ABC_transporter-like_ATP-bd"/>
</dbReference>
<keyword evidence="3 7" id="KW-0067">ATP-binding</keyword>
<keyword evidence="8" id="KW-1185">Reference proteome</keyword>
<dbReference type="InterPro" id="IPR017871">
    <property type="entry name" value="ABC_transporter-like_CS"/>
</dbReference>
<dbReference type="SUPFAM" id="SSF52540">
    <property type="entry name" value="P-loop containing nucleoside triphosphate hydrolases"/>
    <property type="match status" value="2"/>
</dbReference>
<evidence type="ECO:0000259" key="6">
    <source>
        <dbReference type="PROSITE" id="PS50893"/>
    </source>
</evidence>
<feature type="compositionally biased region" description="Low complexity" evidence="5">
    <location>
        <begin position="19"/>
        <end position="28"/>
    </location>
</feature>
<dbReference type="PROSITE" id="PS50893">
    <property type="entry name" value="ABC_TRANSPORTER_2"/>
    <property type="match status" value="2"/>
</dbReference>
<keyword evidence="1" id="KW-0677">Repeat</keyword>
<dbReference type="FunFam" id="3.40.50.300:FF:000618">
    <property type="entry name" value="ATP-binding cassette (ABC) transporter, putative"/>
    <property type="match status" value="1"/>
</dbReference>
<evidence type="ECO:0000313" key="7">
    <source>
        <dbReference type="EMBL" id="OBZ87134.1"/>
    </source>
</evidence>
<evidence type="ECO:0000256" key="4">
    <source>
        <dbReference type="SAM" id="Coils"/>
    </source>
</evidence>
<evidence type="ECO:0000256" key="5">
    <source>
        <dbReference type="SAM" id="MobiDB-lite"/>
    </source>
</evidence>
<comment type="caution">
    <text evidence="7">The sequence shown here is derived from an EMBL/GenBank/DDBJ whole genome shotgun (WGS) entry which is preliminary data.</text>
</comment>
<dbReference type="PANTHER" id="PTHR19211">
    <property type="entry name" value="ATP-BINDING TRANSPORT PROTEIN-RELATED"/>
    <property type="match status" value="1"/>
</dbReference>
<keyword evidence="4" id="KW-0175">Coiled coil</keyword>
<feature type="region of interest" description="Disordered" evidence="5">
    <location>
        <begin position="1"/>
        <end position="38"/>
    </location>
</feature>
<evidence type="ECO:0000256" key="2">
    <source>
        <dbReference type="ARBA" id="ARBA00022741"/>
    </source>
</evidence>
<name>A0A1C7NIG3_9FUNG</name>
<dbReference type="Gene3D" id="3.40.50.300">
    <property type="entry name" value="P-loop containing nucleotide triphosphate hydrolases"/>
    <property type="match status" value="2"/>
</dbReference>
<feature type="compositionally biased region" description="Basic residues" evidence="5">
    <location>
        <begin position="8"/>
        <end position="18"/>
    </location>
</feature>
<dbReference type="InterPro" id="IPR050611">
    <property type="entry name" value="ABCF"/>
</dbReference>
<dbReference type="GO" id="GO:0005524">
    <property type="term" value="F:ATP binding"/>
    <property type="evidence" value="ECO:0007669"/>
    <property type="project" value="UniProtKB-KW"/>
</dbReference>
<dbReference type="InterPro" id="IPR003593">
    <property type="entry name" value="AAA+_ATPase"/>
</dbReference>
<dbReference type="STRING" id="101091.A0A1C7NIG3"/>
<evidence type="ECO:0000256" key="1">
    <source>
        <dbReference type="ARBA" id="ARBA00022737"/>
    </source>
</evidence>
<dbReference type="OrthoDB" id="2110130at2759"/>
<dbReference type="InterPro" id="IPR027417">
    <property type="entry name" value="P-loop_NTPase"/>
</dbReference>
<dbReference type="SMART" id="SM00382">
    <property type="entry name" value="AAA"/>
    <property type="match status" value="2"/>
</dbReference>